<evidence type="ECO:0000256" key="8">
    <source>
        <dbReference type="SAM" id="Coils"/>
    </source>
</evidence>
<dbReference type="Gene3D" id="1.10.287.70">
    <property type="match status" value="1"/>
</dbReference>
<evidence type="ECO:0000256" key="2">
    <source>
        <dbReference type="ARBA" id="ARBA00022448"/>
    </source>
</evidence>
<dbReference type="Proteomes" id="UP000018412">
    <property type="component" value="Unassembled WGS sequence"/>
</dbReference>
<feature type="transmembrane region" description="Helical" evidence="9">
    <location>
        <begin position="38"/>
        <end position="63"/>
    </location>
</feature>
<dbReference type="EMBL" id="AYHA01000149">
    <property type="protein sequence ID" value="ESS00720.1"/>
    <property type="molecule type" value="Genomic_DNA"/>
</dbReference>
<dbReference type="GO" id="GO:0001508">
    <property type="term" value="P:action potential"/>
    <property type="evidence" value="ECO:0007669"/>
    <property type="project" value="TreeGrafter"/>
</dbReference>
<reference evidence="11 12" key="2">
    <citation type="journal article" date="2015" name="Genome Announc.">
        <title>Draft Genome Sequence of Lactobacillus fermentum NB-22.</title>
        <authorList>
            <person name="Chaplin A.V."/>
            <person name="Shkoporov A.N."/>
            <person name="Efimov B.A."/>
            <person name="Pikina A.P."/>
            <person name="Borisova O.Y."/>
            <person name="Gladko I.A."/>
            <person name="Postnikova E.A."/>
            <person name="Lordkipanidze A.E."/>
            <person name="Kafarskaia L.I."/>
        </authorList>
    </citation>
    <scope>NUCLEOTIDE SEQUENCE [LARGE SCALE GENOMIC DNA]</scope>
    <source>
        <strain evidence="11 12">NB-22</strain>
    </source>
</reference>
<keyword evidence="2" id="KW-0813">Transport</keyword>
<comment type="caution">
    <text evidence="11">The sequence shown here is derived from an EMBL/GenBank/DDBJ whole genome shotgun (WGS) entry which is preliminary data.</text>
</comment>
<keyword evidence="7" id="KW-0407">Ion channel</keyword>
<evidence type="ECO:0000256" key="1">
    <source>
        <dbReference type="ARBA" id="ARBA00004141"/>
    </source>
</evidence>
<evidence type="ECO:0000256" key="6">
    <source>
        <dbReference type="ARBA" id="ARBA00023136"/>
    </source>
</evidence>
<dbReference type="SUPFAM" id="SSF81324">
    <property type="entry name" value="Voltage-gated potassium channels"/>
    <property type="match status" value="1"/>
</dbReference>
<keyword evidence="8" id="KW-0175">Coiled coil</keyword>
<dbReference type="PRINTS" id="PR00169">
    <property type="entry name" value="KCHANNEL"/>
</dbReference>
<dbReference type="InterPro" id="IPR028325">
    <property type="entry name" value="VG_K_chnl"/>
</dbReference>
<name>A0A829LSR7_LIMFE</name>
<comment type="subcellular location">
    <subcellularLocation>
        <location evidence="1">Membrane</location>
        <topology evidence="1">Multi-pass membrane protein</topology>
    </subcellularLocation>
</comment>
<gene>
    <name evidence="11" type="ORF">NB22_08870</name>
</gene>
<reference evidence="12" key="1">
    <citation type="submission" date="2013-10" db="EMBL/GenBank/DDBJ databases">
        <title>Draft genome sequence of Lactobacillus fermentum NB-22.</title>
        <authorList>
            <person name="Chaplin A.V."/>
            <person name="Shkoporov A.N."/>
            <person name="Khokhlova E.V."/>
            <person name="Efimov B.A."/>
            <person name="Kafarskaia L.I."/>
        </authorList>
    </citation>
    <scope>NUCLEOTIDE SEQUENCE [LARGE SCALE GENOMIC DNA]</scope>
    <source>
        <strain evidence="12">NB-22</strain>
    </source>
</reference>
<evidence type="ECO:0000256" key="4">
    <source>
        <dbReference type="ARBA" id="ARBA00022989"/>
    </source>
</evidence>
<keyword evidence="6 9" id="KW-0472">Membrane</keyword>
<dbReference type="PANTHER" id="PTHR11537:SF254">
    <property type="entry name" value="POTASSIUM VOLTAGE-GATED CHANNEL PROTEIN SHAB"/>
    <property type="match status" value="1"/>
</dbReference>
<dbReference type="InterPro" id="IPR013099">
    <property type="entry name" value="K_chnl_dom"/>
</dbReference>
<dbReference type="PANTHER" id="PTHR11537">
    <property type="entry name" value="VOLTAGE-GATED POTASSIUM CHANNEL"/>
    <property type="match status" value="1"/>
</dbReference>
<evidence type="ECO:0000256" key="7">
    <source>
        <dbReference type="ARBA" id="ARBA00023303"/>
    </source>
</evidence>
<evidence type="ECO:0000256" key="5">
    <source>
        <dbReference type="ARBA" id="ARBA00023065"/>
    </source>
</evidence>
<accession>A0A829LSR7</accession>
<evidence type="ECO:0000259" key="10">
    <source>
        <dbReference type="Pfam" id="PF07885"/>
    </source>
</evidence>
<feature type="domain" description="Potassium channel" evidence="10">
    <location>
        <begin position="2"/>
        <end position="62"/>
    </location>
</feature>
<evidence type="ECO:0000313" key="11">
    <source>
        <dbReference type="EMBL" id="ESS00720.1"/>
    </source>
</evidence>
<evidence type="ECO:0000256" key="3">
    <source>
        <dbReference type="ARBA" id="ARBA00022692"/>
    </source>
</evidence>
<sequence length="99" mass="11012">MYSISEKVDFATALWWSITTATTVGYGDVSPTTSIGKLAAVMVMIIGIGFIGMLTSSISNFFISNDEVNLKEELAKLHNENAQLNDKLDRLEQIIKKRR</sequence>
<organism evidence="11 12">
    <name type="scientific">Limosilactobacillus fermentum NB-22</name>
    <dbReference type="NCBI Taxonomy" id="1408443"/>
    <lineage>
        <taxon>Bacteria</taxon>
        <taxon>Bacillati</taxon>
        <taxon>Bacillota</taxon>
        <taxon>Bacilli</taxon>
        <taxon>Lactobacillales</taxon>
        <taxon>Lactobacillaceae</taxon>
        <taxon>Limosilactobacillus</taxon>
    </lineage>
</organism>
<dbReference type="GO" id="GO:0008076">
    <property type="term" value="C:voltage-gated potassium channel complex"/>
    <property type="evidence" value="ECO:0007669"/>
    <property type="project" value="InterPro"/>
</dbReference>
<proteinExistence type="predicted"/>
<keyword evidence="5" id="KW-0406">Ion transport</keyword>
<dbReference type="Pfam" id="PF07885">
    <property type="entry name" value="Ion_trans_2"/>
    <property type="match status" value="1"/>
</dbReference>
<feature type="coiled-coil region" evidence="8">
    <location>
        <begin position="67"/>
        <end position="97"/>
    </location>
</feature>
<evidence type="ECO:0000256" key="9">
    <source>
        <dbReference type="SAM" id="Phobius"/>
    </source>
</evidence>
<evidence type="ECO:0000313" key="12">
    <source>
        <dbReference type="Proteomes" id="UP000018412"/>
    </source>
</evidence>
<keyword evidence="4 9" id="KW-1133">Transmembrane helix</keyword>
<protein>
    <submittedName>
        <fullName evidence="11">Ion transporter</fullName>
    </submittedName>
</protein>
<keyword evidence="3 9" id="KW-0812">Transmembrane</keyword>
<dbReference type="GO" id="GO:0005249">
    <property type="term" value="F:voltage-gated potassium channel activity"/>
    <property type="evidence" value="ECO:0007669"/>
    <property type="project" value="InterPro"/>
</dbReference>
<dbReference type="AlphaFoldDB" id="A0A829LSR7"/>